<feature type="transmembrane region" description="Helical" evidence="11">
    <location>
        <begin position="12"/>
        <end position="34"/>
    </location>
</feature>
<dbReference type="InterPro" id="IPR022346">
    <property type="entry name" value="T2SS_GspH"/>
</dbReference>
<proteinExistence type="inferred from homology"/>
<dbReference type="EMBL" id="CP014143">
    <property type="protein sequence ID" value="AOS96887.1"/>
    <property type="molecule type" value="Genomic_DNA"/>
</dbReference>
<dbReference type="SUPFAM" id="SSF54523">
    <property type="entry name" value="Pili subunits"/>
    <property type="match status" value="1"/>
</dbReference>
<keyword evidence="3" id="KW-1003">Cell membrane</keyword>
<dbReference type="Pfam" id="PF07963">
    <property type="entry name" value="N_methyl"/>
    <property type="match status" value="1"/>
</dbReference>
<evidence type="ECO:0000256" key="2">
    <source>
        <dbReference type="ARBA" id="ARBA00021549"/>
    </source>
</evidence>
<dbReference type="NCBIfam" id="TIGR02532">
    <property type="entry name" value="IV_pilin_GFxxxE"/>
    <property type="match status" value="1"/>
</dbReference>
<dbReference type="PATRIC" id="fig|1769779.3.peg.1447"/>
<evidence type="ECO:0000256" key="11">
    <source>
        <dbReference type="SAM" id="Phobius"/>
    </source>
</evidence>
<dbReference type="RefSeq" id="WP_069946972.1">
    <property type="nucleotide sequence ID" value="NZ_CP014143.1"/>
</dbReference>
<comment type="subcellular location">
    <subcellularLocation>
        <location evidence="1">Cell inner membrane</location>
        <topology evidence="1">Single-pass membrane protein</topology>
    </subcellularLocation>
</comment>
<evidence type="ECO:0000256" key="9">
    <source>
        <dbReference type="ARBA" id="ARBA00025772"/>
    </source>
</evidence>
<evidence type="ECO:0000256" key="6">
    <source>
        <dbReference type="ARBA" id="ARBA00022692"/>
    </source>
</evidence>
<accession>A0A1C9W6W4</accession>
<evidence type="ECO:0000313" key="14">
    <source>
        <dbReference type="Proteomes" id="UP000095672"/>
    </source>
</evidence>
<dbReference type="KEGG" id="micc:AUP74_01439"/>
<evidence type="ECO:0000256" key="5">
    <source>
        <dbReference type="ARBA" id="ARBA00022519"/>
    </source>
</evidence>
<feature type="domain" description="General secretion pathway GspH" evidence="12">
    <location>
        <begin position="46"/>
        <end position="163"/>
    </location>
</feature>
<evidence type="ECO:0000259" key="12">
    <source>
        <dbReference type="Pfam" id="PF12019"/>
    </source>
</evidence>
<comment type="similarity">
    <text evidence="9">Belongs to the GSP H family.</text>
</comment>
<dbReference type="Proteomes" id="UP000095672">
    <property type="component" value="Chromosome"/>
</dbReference>
<name>A0A1C9W6W4_9GAMM</name>
<dbReference type="STRING" id="1769779.AUP74_01439"/>
<dbReference type="InterPro" id="IPR012902">
    <property type="entry name" value="N_methyl_site"/>
</dbReference>
<evidence type="ECO:0000256" key="8">
    <source>
        <dbReference type="ARBA" id="ARBA00023136"/>
    </source>
</evidence>
<dbReference type="PROSITE" id="PS00409">
    <property type="entry name" value="PROKAR_NTER_METHYL"/>
    <property type="match status" value="1"/>
</dbReference>
<dbReference type="Gene3D" id="3.55.40.10">
    <property type="entry name" value="minor pseudopilin epsh domain"/>
    <property type="match status" value="1"/>
</dbReference>
<evidence type="ECO:0000256" key="7">
    <source>
        <dbReference type="ARBA" id="ARBA00022989"/>
    </source>
</evidence>
<evidence type="ECO:0000313" key="13">
    <source>
        <dbReference type="EMBL" id="AOS96887.1"/>
    </source>
</evidence>
<dbReference type="OrthoDB" id="2313614at2"/>
<keyword evidence="4" id="KW-0488">Methylation</keyword>
<dbReference type="AlphaFoldDB" id="A0A1C9W6W4"/>
<dbReference type="GO" id="GO:0005886">
    <property type="term" value="C:plasma membrane"/>
    <property type="evidence" value="ECO:0007669"/>
    <property type="project" value="UniProtKB-SubCell"/>
</dbReference>
<protein>
    <recommendedName>
        <fullName evidence="2">Type II secretion system protein H</fullName>
    </recommendedName>
    <alternativeName>
        <fullName evidence="10">General secretion pathway protein H</fullName>
    </alternativeName>
</protein>
<evidence type="ECO:0000256" key="1">
    <source>
        <dbReference type="ARBA" id="ARBA00004377"/>
    </source>
</evidence>
<dbReference type="Pfam" id="PF12019">
    <property type="entry name" value="GspH"/>
    <property type="match status" value="1"/>
</dbReference>
<dbReference type="GO" id="GO:0015628">
    <property type="term" value="P:protein secretion by the type II secretion system"/>
    <property type="evidence" value="ECO:0007669"/>
    <property type="project" value="InterPro"/>
</dbReference>
<evidence type="ECO:0000256" key="3">
    <source>
        <dbReference type="ARBA" id="ARBA00022475"/>
    </source>
</evidence>
<gene>
    <name evidence="13" type="ORF">AUP74_01439</name>
</gene>
<organism evidence="13 14">
    <name type="scientific">Microbulbifer aggregans</name>
    <dbReference type="NCBI Taxonomy" id="1769779"/>
    <lineage>
        <taxon>Bacteria</taxon>
        <taxon>Pseudomonadati</taxon>
        <taxon>Pseudomonadota</taxon>
        <taxon>Gammaproteobacteria</taxon>
        <taxon>Cellvibrionales</taxon>
        <taxon>Microbulbiferaceae</taxon>
        <taxon>Microbulbifer</taxon>
    </lineage>
</organism>
<sequence>MLTSRASQSGFTLVELMMVVAILAIVMSIGVPSFNTMIKNNRLTAASNDVAGALHFARSEAVRRGRDVQVEALDNDIANGLRVWFDADGDGGFDAGEELRVVRLPAASGLVIKGEVDSTAKTDIDMSYSPRGAVNGGGNVMEITVCDDRTGNHGKKLRLLASGVLRASAGEACS</sequence>
<dbReference type="InterPro" id="IPR045584">
    <property type="entry name" value="Pilin-like"/>
</dbReference>
<dbReference type="GO" id="GO:0015627">
    <property type="term" value="C:type II protein secretion system complex"/>
    <property type="evidence" value="ECO:0007669"/>
    <property type="project" value="InterPro"/>
</dbReference>
<evidence type="ECO:0000256" key="10">
    <source>
        <dbReference type="ARBA" id="ARBA00030775"/>
    </source>
</evidence>
<keyword evidence="7 11" id="KW-1133">Transmembrane helix</keyword>
<keyword evidence="5" id="KW-0997">Cell inner membrane</keyword>
<reference evidence="14" key="1">
    <citation type="submission" date="2016-01" db="EMBL/GenBank/DDBJ databases">
        <title>Complete genome sequence of Microbulbifer sp. CCB-MM1, a halophile isolated from Matang Mangrove Forest, Perak.</title>
        <authorList>
            <person name="Moh T.H."/>
            <person name="Dinesh B."/>
            <person name="Lau N.-S."/>
            <person name="Go F."/>
            <person name="Alexander Chong S.-C."/>
        </authorList>
    </citation>
    <scope>NUCLEOTIDE SEQUENCE [LARGE SCALE GENOMIC DNA]</scope>
    <source>
        <strain evidence="14">CCB-MM1</strain>
    </source>
</reference>
<keyword evidence="6 11" id="KW-0812">Transmembrane</keyword>
<evidence type="ECO:0000256" key="4">
    <source>
        <dbReference type="ARBA" id="ARBA00022481"/>
    </source>
</evidence>
<keyword evidence="8 11" id="KW-0472">Membrane</keyword>
<keyword evidence="14" id="KW-1185">Reference proteome</keyword>